<keyword evidence="2 7" id="KW-0808">Transferase</keyword>
<dbReference type="GO" id="GO:0032259">
    <property type="term" value="P:methylation"/>
    <property type="evidence" value="ECO:0007669"/>
    <property type="project" value="UniProtKB-KW"/>
</dbReference>
<dbReference type="EMBL" id="ML977617">
    <property type="protein sequence ID" value="KAF1997060.1"/>
    <property type="molecule type" value="Genomic_DNA"/>
</dbReference>
<dbReference type="Pfam" id="PF08100">
    <property type="entry name" value="Dimerisation"/>
    <property type="match status" value="1"/>
</dbReference>
<dbReference type="GO" id="GO:0008171">
    <property type="term" value="F:O-methyltransferase activity"/>
    <property type="evidence" value="ECO:0007669"/>
    <property type="project" value="InterPro"/>
</dbReference>
<evidence type="ECO:0000256" key="3">
    <source>
        <dbReference type="ARBA" id="ARBA00022691"/>
    </source>
</evidence>
<dbReference type="SUPFAM" id="SSF53335">
    <property type="entry name" value="S-adenosyl-L-methionine-dependent methyltransferases"/>
    <property type="match status" value="1"/>
</dbReference>
<feature type="domain" description="O-methyltransferase dimerisation" evidence="6">
    <location>
        <begin position="52"/>
        <end position="111"/>
    </location>
</feature>
<reference evidence="7" key="1">
    <citation type="journal article" date="2020" name="Stud. Mycol.">
        <title>101 Dothideomycetes genomes: a test case for predicting lifestyles and emergence of pathogens.</title>
        <authorList>
            <person name="Haridas S."/>
            <person name="Albert R."/>
            <person name="Binder M."/>
            <person name="Bloem J."/>
            <person name="Labutti K."/>
            <person name="Salamov A."/>
            <person name="Andreopoulos B."/>
            <person name="Baker S."/>
            <person name="Barry K."/>
            <person name="Bills G."/>
            <person name="Bluhm B."/>
            <person name="Cannon C."/>
            <person name="Castanera R."/>
            <person name="Culley D."/>
            <person name="Daum C."/>
            <person name="Ezra D."/>
            <person name="Gonzalez J."/>
            <person name="Henrissat B."/>
            <person name="Kuo A."/>
            <person name="Liang C."/>
            <person name="Lipzen A."/>
            <person name="Lutzoni F."/>
            <person name="Magnuson J."/>
            <person name="Mondo S."/>
            <person name="Nolan M."/>
            <person name="Ohm R."/>
            <person name="Pangilinan J."/>
            <person name="Park H.-J."/>
            <person name="Ramirez L."/>
            <person name="Alfaro M."/>
            <person name="Sun H."/>
            <person name="Tritt A."/>
            <person name="Yoshinaga Y."/>
            <person name="Zwiers L.-H."/>
            <person name="Turgeon B."/>
            <person name="Goodwin S."/>
            <person name="Spatafora J."/>
            <person name="Crous P."/>
            <person name="Grigoriev I."/>
        </authorList>
    </citation>
    <scope>NUCLEOTIDE SEQUENCE</scope>
    <source>
        <strain evidence="7">CBS 123094</strain>
    </source>
</reference>
<evidence type="ECO:0000256" key="1">
    <source>
        <dbReference type="ARBA" id="ARBA00022603"/>
    </source>
</evidence>
<feature type="domain" description="O-methyltransferase C-terminal" evidence="5">
    <location>
        <begin position="151"/>
        <end position="344"/>
    </location>
</feature>
<dbReference type="InterPro" id="IPR001077">
    <property type="entry name" value="COMT_C"/>
</dbReference>
<dbReference type="Proteomes" id="UP000799779">
    <property type="component" value="Unassembled WGS sequence"/>
</dbReference>
<dbReference type="Gene3D" id="1.10.10.10">
    <property type="entry name" value="Winged helix-like DNA-binding domain superfamily/Winged helix DNA-binding domain"/>
    <property type="match status" value="1"/>
</dbReference>
<dbReference type="InterPro" id="IPR016461">
    <property type="entry name" value="COMT-like"/>
</dbReference>
<dbReference type="OrthoDB" id="1535081at2759"/>
<dbReference type="AlphaFoldDB" id="A0A6A5W5A5"/>
<evidence type="ECO:0000259" key="5">
    <source>
        <dbReference type="Pfam" id="PF00891"/>
    </source>
</evidence>
<dbReference type="SUPFAM" id="SSF46785">
    <property type="entry name" value="Winged helix' DNA-binding domain"/>
    <property type="match status" value="1"/>
</dbReference>
<dbReference type="InterPro" id="IPR036390">
    <property type="entry name" value="WH_DNA-bd_sf"/>
</dbReference>
<dbReference type="InterPro" id="IPR029063">
    <property type="entry name" value="SAM-dependent_MTases_sf"/>
</dbReference>
<evidence type="ECO:0000313" key="7">
    <source>
        <dbReference type="EMBL" id="KAF1997060.1"/>
    </source>
</evidence>
<dbReference type="PANTHER" id="PTHR43712">
    <property type="entry name" value="PUTATIVE (AFU_ORTHOLOGUE AFUA_4G14580)-RELATED"/>
    <property type="match status" value="1"/>
</dbReference>
<feature type="active site" description="Proton acceptor" evidence="4">
    <location>
        <position position="273"/>
    </location>
</feature>
<dbReference type="InterPro" id="IPR036388">
    <property type="entry name" value="WH-like_DNA-bd_sf"/>
</dbReference>
<evidence type="ECO:0000313" key="8">
    <source>
        <dbReference type="Proteomes" id="UP000799779"/>
    </source>
</evidence>
<dbReference type="Pfam" id="PF00891">
    <property type="entry name" value="Methyltransf_2"/>
    <property type="match status" value="1"/>
</dbReference>
<dbReference type="PIRSF" id="PIRSF005739">
    <property type="entry name" value="O-mtase"/>
    <property type="match status" value="1"/>
</dbReference>
<name>A0A6A5W5A5_9PLEO</name>
<dbReference type="GO" id="GO:0046983">
    <property type="term" value="F:protein dimerization activity"/>
    <property type="evidence" value="ECO:0007669"/>
    <property type="project" value="InterPro"/>
</dbReference>
<protein>
    <submittedName>
        <fullName evidence="7">S-adenosyl-L-methionine-dependent methyltransferase</fullName>
    </submittedName>
</protein>
<dbReference type="PROSITE" id="PS51683">
    <property type="entry name" value="SAM_OMT_II"/>
    <property type="match status" value="1"/>
</dbReference>
<keyword evidence="8" id="KW-1185">Reference proteome</keyword>
<proteinExistence type="predicted"/>
<evidence type="ECO:0000256" key="2">
    <source>
        <dbReference type="ARBA" id="ARBA00022679"/>
    </source>
</evidence>
<keyword evidence="1 7" id="KW-0489">Methyltransferase</keyword>
<organism evidence="7 8">
    <name type="scientific">Amniculicola lignicola CBS 123094</name>
    <dbReference type="NCBI Taxonomy" id="1392246"/>
    <lineage>
        <taxon>Eukaryota</taxon>
        <taxon>Fungi</taxon>
        <taxon>Dikarya</taxon>
        <taxon>Ascomycota</taxon>
        <taxon>Pezizomycotina</taxon>
        <taxon>Dothideomycetes</taxon>
        <taxon>Pleosporomycetidae</taxon>
        <taxon>Pleosporales</taxon>
        <taxon>Amniculicolaceae</taxon>
        <taxon>Amniculicola</taxon>
    </lineage>
</organism>
<keyword evidence="3" id="KW-0949">S-adenosyl-L-methionine</keyword>
<dbReference type="Gene3D" id="3.40.50.150">
    <property type="entry name" value="Vaccinia Virus protein VP39"/>
    <property type="match status" value="1"/>
</dbReference>
<accession>A0A6A5W5A5</accession>
<evidence type="ECO:0000259" key="6">
    <source>
        <dbReference type="Pfam" id="PF08100"/>
    </source>
</evidence>
<evidence type="ECO:0000256" key="4">
    <source>
        <dbReference type="PIRSR" id="PIRSR005739-1"/>
    </source>
</evidence>
<sequence>MDIKTITKEIGLRAASTEGIPEADRLALLAACNGLRDSIENPVEKILRTTTSVVDASMLRLAVDMELLDIAAAENGPVTINMLAEKSEKDPVLIRRVVRVLANINLFTEIDIDTFAPTRFTFAFAKPAPFRDFIIQWIQKWQFAYQTEDHYFDWLAKRPRLQSAFNNAMSRLNAFHGKTWYQTFPVTEKLQVESPDRVVLVDVGGNRGHDLIELKKMHPNLQGRLLLEDLPVVVEDAATVLPEGIEKVGIDFLDPQPPIAKGAKAYYLKRILHNWPEKQATLILKNIKDAMAEDSILLISDGILPEKGVTLLQAQTDIRMLAFCSSLERTEKQWKELLGSAGFEVVKVWTGEGGEKMDLALLEAVQKKI</sequence>
<dbReference type="PANTHER" id="PTHR43712:SF11">
    <property type="entry name" value="O-METHYLTRANSFERASE (AFU_ORTHOLOGUE AFUA_2G17820)-RELATED"/>
    <property type="match status" value="1"/>
</dbReference>
<gene>
    <name evidence="7" type="ORF">P154DRAFT_565560</name>
</gene>
<dbReference type="InterPro" id="IPR012967">
    <property type="entry name" value="COMT_dimerisation"/>
</dbReference>